<evidence type="ECO:0000259" key="1">
    <source>
        <dbReference type="PROSITE" id="PS50801"/>
    </source>
</evidence>
<accession>A0ABQ3KPR7</accession>
<evidence type="ECO:0000313" key="2">
    <source>
        <dbReference type="EMBL" id="GHG41783.1"/>
    </source>
</evidence>
<dbReference type="Gene3D" id="3.30.750.24">
    <property type="entry name" value="STAS domain"/>
    <property type="match status" value="1"/>
</dbReference>
<proteinExistence type="predicted"/>
<dbReference type="EMBL" id="BNAW01000051">
    <property type="protein sequence ID" value="GHG41783.1"/>
    <property type="molecule type" value="Genomic_DNA"/>
</dbReference>
<comment type="caution">
    <text evidence="2">The sequence shown here is derived from an EMBL/GenBank/DDBJ whole genome shotgun (WGS) entry which is preliminary data.</text>
</comment>
<keyword evidence="3" id="KW-1185">Reference proteome</keyword>
<dbReference type="SUPFAM" id="SSF52091">
    <property type="entry name" value="SpoIIaa-like"/>
    <property type="match status" value="1"/>
</dbReference>
<dbReference type="InterPro" id="IPR036513">
    <property type="entry name" value="STAS_dom_sf"/>
</dbReference>
<sequence length="150" mass="16127">MPSRISHSPRIPTATGRKSTHQYAETILTVRTIPWRHDLAIISAAGEIDTGSVRLLQRALWQDLPAGLVLDLSGVTFFGSAGVRAIEGAVGRARAERRRIGIVAAARPVLRPLRIFGVDTRVGIYPILADALREVPLSPPPPAADATGRK</sequence>
<feature type="domain" description="STAS" evidence="1">
    <location>
        <begin position="38"/>
        <end position="135"/>
    </location>
</feature>
<protein>
    <recommendedName>
        <fullName evidence="1">STAS domain-containing protein</fullName>
    </recommendedName>
</protein>
<name>A0ABQ3KPR7_9PSEU</name>
<evidence type="ECO:0000313" key="3">
    <source>
        <dbReference type="Proteomes" id="UP000649955"/>
    </source>
</evidence>
<organism evidence="2 3">
    <name type="scientific">Amycolatopsis bullii</name>
    <dbReference type="NCBI Taxonomy" id="941987"/>
    <lineage>
        <taxon>Bacteria</taxon>
        <taxon>Bacillati</taxon>
        <taxon>Actinomycetota</taxon>
        <taxon>Actinomycetes</taxon>
        <taxon>Pseudonocardiales</taxon>
        <taxon>Pseudonocardiaceae</taxon>
        <taxon>Amycolatopsis</taxon>
    </lineage>
</organism>
<dbReference type="CDD" id="cd07043">
    <property type="entry name" value="STAS_anti-anti-sigma_factors"/>
    <property type="match status" value="1"/>
</dbReference>
<dbReference type="Proteomes" id="UP000649955">
    <property type="component" value="Unassembled WGS sequence"/>
</dbReference>
<dbReference type="Pfam" id="PF01740">
    <property type="entry name" value="STAS"/>
    <property type="match status" value="1"/>
</dbReference>
<reference evidence="3" key="1">
    <citation type="journal article" date="2019" name="Int. J. Syst. Evol. Microbiol.">
        <title>The Global Catalogue of Microorganisms (GCM) 10K type strain sequencing project: providing services to taxonomists for standard genome sequencing and annotation.</title>
        <authorList>
            <consortium name="The Broad Institute Genomics Platform"/>
            <consortium name="The Broad Institute Genome Sequencing Center for Infectious Disease"/>
            <person name="Wu L."/>
            <person name="Ma J."/>
        </authorList>
    </citation>
    <scope>NUCLEOTIDE SEQUENCE [LARGE SCALE GENOMIC DNA]</scope>
    <source>
        <strain evidence="3">CGMCC 4.7680</strain>
    </source>
</reference>
<dbReference type="InterPro" id="IPR002645">
    <property type="entry name" value="STAS_dom"/>
</dbReference>
<gene>
    <name evidence="2" type="ORF">GCM10017567_74400</name>
</gene>
<dbReference type="PROSITE" id="PS50801">
    <property type="entry name" value="STAS"/>
    <property type="match status" value="1"/>
</dbReference>